<proteinExistence type="predicted"/>
<organism evidence="1 2">
    <name type="scientific">Thermanaeromonas toyohensis ToBE</name>
    <dbReference type="NCBI Taxonomy" id="698762"/>
    <lineage>
        <taxon>Bacteria</taxon>
        <taxon>Bacillati</taxon>
        <taxon>Bacillota</taxon>
        <taxon>Clostridia</taxon>
        <taxon>Neomoorellales</taxon>
        <taxon>Neomoorellaceae</taxon>
        <taxon>Thermanaeromonas</taxon>
    </lineage>
</organism>
<dbReference type="EMBL" id="LT838272">
    <property type="protein sequence ID" value="SMB96839.1"/>
    <property type="molecule type" value="Genomic_DNA"/>
</dbReference>
<name>A0A1W1VU14_9FIRM</name>
<dbReference type="Proteomes" id="UP000192569">
    <property type="component" value="Chromosome I"/>
</dbReference>
<gene>
    <name evidence="1" type="ORF">SAMN00808754_1680</name>
</gene>
<keyword evidence="2" id="KW-1185">Reference proteome</keyword>
<reference evidence="1 2" key="1">
    <citation type="submission" date="2017-04" db="EMBL/GenBank/DDBJ databases">
        <authorList>
            <person name="Afonso C.L."/>
            <person name="Miller P.J."/>
            <person name="Scott M.A."/>
            <person name="Spackman E."/>
            <person name="Goraichik I."/>
            <person name="Dimitrov K.M."/>
            <person name="Suarez D.L."/>
            <person name="Swayne D.E."/>
        </authorList>
    </citation>
    <scope>NUCLEOTIDE SEQUENCE [LARGE SCALE GENOMIC DNA]</scope>
    <source>
        <strain evidence="1 2">ToBE</strain>
    </source>
</reference>
<evidence type="ECO:0000313" key="2">
    <source>
        <dbReference type="Proteomes" id="UP000192569"/>
    </source>
</evidence>
<dbReference type="AlphaFoldDB" id="A0A1W1VU14"/>
<evidence type="ECO:0000313" key="1">
    <source>
        <dbReference type="EMBL" id="SMB96839.1"/>
    </source>
</evidence>
<dbReference type="STRING" id="698762.SAMN00808754_1680"/>
<protein>
    <submittedName>
        <fullName evidence="1">Uncharacterized protein</fullName>
    </submittedName>
</protein>
<sequence length="77" mass="8688">MEYRNAERCSACGGRCCAIYLPVEDGGMFPAGWYGFDEWAEGWFDYFEESGALNCGVQLLHDPLVLHMADHCQRPHG</sequence>
<accession>A0A1W1VU14</accession>